<feature type="domain" description="CBM6" evidence="4">
    <location>
        <begin position="530"/>
        <end position="670"/>
    </location>
</feature>
<dbReference type="Gene3D" id="2.60.40.10">
    <property type="entry name" value="Immunoglobulins"/>
    <property type="match status" value="3"/>
</dbReference>
<evidence type="ECO:0000313" key="6">
    <source>
        <dbReference type="Proteomes" id="UP000002457"/>
    </source>
</evidence>
<evidence type="ECO:0000313" key="5">
    <source>
        <dbReference type="EMBL" id="ACL15805.1"/>
    </source>
</evidence>
<dbReference type="InterPro" id="IPR005084">
    <property type="entry name" value="CBM6"/>
</dbReference>
<dbReference type="SMART" id="SM00089">
    <property type="entry name" value="PKD"/>
    <property type="match status" value="3"/>
</dbReference>
<dbReference type="Pfam" id="PF03422">
    <property type="entry name" value="CBM_6"/>
    <property type="match status" value="2"/>
</dbReference>
<dbReference type="CAZy" id="CBM6">
    <property type="family name" value="Carbohydrate-Binding Module Family 6"/>
</dbReference>
<keyword evidence="6" id="KW-1185">Reference proteome</keyword>
<dbReference type="HOGENOM" id="CLU_306459_0_0_2"/>
<name>B8GKC2_METPE</name>
<dbReference type="GO" id="GO:0030246">
    <property type="term" value="F:carbohydrate binding"/>
    <property type="evidence" value="ECO:0007669"/>
    <property type="project" value="InterPro"/>
</dbReference>
<feature type="region of interest" description="Disordered" evidence="2">
    <location>
        <begin position="266"/>
        <end position="298"/>
    </location>
</feature>
<evidence type="ECO:0000259" key="3">
    <source>
        <dbReference type="PROSITE" id="PS50093"/>
    </source>
</evidence>
<reference evidence="5 6" key="1">
    <citation type="journal article" date="2015" name="Genome Announc.">
        <title>Complete Genome Sequence of Methanosphaerula palustris E1-9CT, a Hydrogenotrophic Methanogen Isolated from a Minerotrophic Fen Peatland.</title>
        <authorList>
            <person name="Cadillo-Quiroz H."/>
            <person name="Browne P."/>
            <person name="Kyrpides N."/>
            <person name="Woyke T."/>
            <person name="Goodwin L."/>
            <person name="Detter C."/>
            <person name="Yavitt J.B."/>
            <person name="Zinder S.H."/>
        </authorList>
    </citation>
    <scope>NUCLEOTIDE SEQUENCE [LARGE SCALE GENOMIC DNA]</scope>
    <source>
        <strain evidence="6">ATCC BAA-1556 / DSM 19958 / E1-9c</strain>
    </source>
</reference>
<keyword evidence="1" id="KW-0732">Signal</keyword>
<dbReference type="CDD" id="cd04080">
    <property type="entry name" value="CBM6_cellulase-like"/>
    <property type="match status" value="2"/>
</dbReference>
<dbReference type="InterPro" id="IPR035986">
    <property type="entry name" value="PKD_dom_sf"/>
</dbReference>
<dbReference type="Gene3D" id="2.60.120.260">
    <property type="entry name" value="Galactose-binding domain-like"/>
    <property type="match status" value="2"/>
</dbReference>
<dbReference type="InterPro" id="IPR013783">
    <property type="entry name" value="Ig-like_fold"/>
</dbReference>
<dbReference type="RefSeq" id="WP_012617124.1">
    <property type="nucleotide sequence ID" value="NC_011832.1"/>
</dbReference>
<evidence type="ECO:0000256" key="2">
    <source>
        <dbReference type="SAM" id="MobiDB-lite"/>
    </source>
</evidence>
<gene>
    <name evidence="5" type="ordered locus">Mpal_0431</name>
</gene>
<evidence type="ECO:0000256" key="1">
    <source>
        <dbReference type="ARBA" id="ARBA00022729"/>
    </source>
</evidence>
<accession>B8GKC2</accession>
<dbReference type="eggNOG" id="arCOG02483">
    <property type="taxonomic scope" value="Archaea"/>
</dbReference>
<dbReference type="PRINTS" id="PR01217">
    <property type="entry name" value="PRICHEXTENSN"/>
</dbReference>
<dbReference type="GeneID" id="7271457"/>
<dbReference type="PROSITE" id="PS50093">
    <property type="entry name" value="PKD"/>
    <property type="match status" value="3"/>
</dbReference>
<feature type="domain" description="PKD" evidence="3">
    <location>
        <begin position="331"/>
        <end position="394"/>
    </location>
</feature>
<feature type="domain" description="PKD" evidence="3">
    <location>
        <begin position="179"/>
        <end position="259"/>
    </location>
</feature>
<dbReference type="SUPFAM" id="SSF49299">
    <property type="entry name" value="PKD domain"/>
    <property type="match status" value="3"/>
</dbReference>
<dbReference type="SMART" id="SM00606">
    <property type="entry name" value="CBD_IV"/>
    <property type="match status" value="2"/>
</dbReference>
<dbReference type="Pfam" id="PF18911">
    <property type="entry name" value="PKD_4"/>
    <property type="match status" value="1"/>
</dbReference>
<dbReference type="eggNOG" id="arCOG02510">
    <property type="taxonomic scope" value="Archaea"/>
</dbReference>
<dbReference type="AlphaFoldDB" id="B8GKC2"/>
<dbReference type="SUPFAM" id="SSF49785">
    <property type="entry name" value="Galactose-binding domain-like"/>
    <property type="match status" value="2"/>
</dbReference>
<dbReference type="InterPro" id="IPR022409">
    <property type="entry name" value="PKD/Chitinase_dom"/>
</dbReference>
<sequence precursor="true">MNILSRTEIRRSALLLALILLSGCLLIPGAFAVTVSTGTYQIDAVGNTTTIPIMMDQAPNGFAYYKIQISLTNPDVATITDCSFPTWLGLNLNTALPDKSVVIRGGDLTKAHVKAGDTNILLATLTVQGTAVGTTPITVTVSPPTYVVQDKDVVNYAVTTPAGQLTVGTPVTPTPTVQPPVADFSVDTTNGTAPMTVHITDKSVNATTIKYSLGDGTSTGSLSPGGVTPYTYVAAGTFTLTQTATNAAGSTNKTVTITVLGAPTTTPTVTPTTPTVTPTTPTVTPTTPTVTPTTPTVTPTPTVTVTPGTLIADFQVATTPGSNLVKITDKSTNASTIRYNLGDGVSTKNMPPNGPVLSYYYITANTYTITQTAVSATGQTATKQVTVTVGGAPTITTTTTTTTTATTTVTPTVTVTPGYPVPDFALTTPSSMGIQIVDNSVNATSVKYDLGDGTTTKLTQFRYTYWQAGTYTITLTATNAMGSSVKTVQVTVPATVPTTTTPTPTVTVTSTVTATPSGQQPYNGPHNAPGKVEAEDYDLGGNNVAYYDTTSGNAGGLYRHDDVDIEIEDGPSGYDVGYIIGGEYLTYSVDAAADGDYPITLKVANPDAAAKTVTVSTGGASTSVSISSTGSFDTYNSFNSAGTLHLEQGRNIVKVDFGASRMNFDYFTIGTGSQPTTTVTTTATTAQPTTTVTTTATTAQPTVTTTATTTQPTTTTVQPTGTPLSTPYYMISMVPGHIESYSYDNGGEGVAYHDTTTANLGGKLRSDGVDIEYSQSDAGYNIGYVAAGEWLIYSVQIDTAGTYTAAIRASNPDSTDKHIVLSLEGSSTPLATVTVPPTGSFDTYQTITTTVQLPAGRHWLKLSFPESRVNLRFMDITRGASTGPIAATGTPTLLVSTTPVETIVPTTPASVIDSITTATPLVTISPVITTPVITTPVITTPVITTPVITQAAVITPEAENNTSVKV</sequence>
<dbReference type="KEGG" id="mpl:Mpal_0431"/>
<dbReference type="InterPro" id="IPR000601">
    <property type="entry name" value="PKD_dom"/>
</dbReference>
<evidence type="ECO:0000259" key="4">
    <source>
        <dbReference type="PROSITE" id="PS51175"/>
    </source>
</evidence>
<dbReference type="EMBL" id="CP001338">
    <property type="protein sequence ID" value="ACL15805.1"/>
    <property type="molecule type" value="Genomic_DNA"/>
</dbReference>
<dbReference type="OrthoDB" id="107673at2157"/>
<dbReference type="CDD" id="cd00146">
    <property type="entry name" value="PKD"/>
    <property type="match status" value="2"/>
</dbReference>
<protein>
    <submittedName>
        <fullName evidence="5">Carbohydrate binding family 6</fullName>
    </submittedName>
</protein>
<proteinExistence type="predicted"/>
<organism evidence="5 6">
    <name type="scientific">Methanosphaerula palustris (strain ATCC BAA-1556 / DSM 19958 / E1-9c)</name>
    <dbReference type="NCBI Taxonomy" id="521011"/>
    <lineage>
        <taxon>Archaea</taxon>
        <taxon>Methanobacteriati</taxon>
        <taxon>Methanobacteriota</taxon>
        <taxon>Stenosarchaea group</taxon>
        <taxon>Methanomicrobia</taxon>
        <taxon>Methanomicrobiales</taxon>
        <taxon>Methanoregulaceae</taxon>
        <taxon>Methanosphaerula</taxon>
    </lineage>
</organism>
<dbReference type="PROSITE" id="PS51257">
    <property type="entry name" value="PROKAR_LIPOPROTEIN"/>
    <property type="match status" value="1"/>
</dbReference>
<feature type="domain" description="PKD" evidence="3">
    <location>
        <begin position="442"/>
        <end position="499"/>
    </location>
</feature>
<feature type="domain" description="CBM6" evidence="4">
    <location>
        <begin position="750"/>
        <end position="877"/>
    </location>
</feature>
<dbReference type="PROSITE" id="PS51175">
    <property type="entry name" value="CBM6"/>
    <property type="match status" value="2"/>
</dbReference>
<dbReference type="STRING" id="521011.Mpal_0431"/>
<dbReference type="Pfam" id="PF00801">
    <property type="entry name" value="PKD"/>
    <property type="match status" value="1"/>
</dbReference>
<dbReference type="InterPro" id="IPR008979">
    <property type="entry name" value="Galactose-bd-like_sf"/>
</dbReference>
<dbReference type="Proteomes" id="UP000002457">
    <property type="component" value="Chromosome"/>
</dbReference>
<dbReference type="InterPro" id="IPR006584">
    <property type="entry name" value="Cellulose-bd_IV"/>
</dbReference>